<evidence type="ECO:0000313" key="1">
    <source>
        <dbReference type="EMBL" id="KAA6309065.1"/>
    </source>
</evidence>
<name>A0A5J4PHX2_9EUKA</name>
<sequence>MTFNAMEIKDIYYGLLRFEQIFKKMQDQEILLRSDNTTSVYDIGKWKAKESLTEGIKQVFTQWKDFIYKSQQSTSLGN</sequence>
<protein>
    <submittedName>
        <fullName evidence="1">Uncharacterized protein</fullName>
    </submittedName>
</protein>
<organism evidence="1 2">
    <name type="scientific">Streblomastix strix</name>
    <dbReference type="NCBI Taxonomy" id="222440"/>
    <lineage>
        <taxon>Eukaryota</taxon>
        <taxon>Metamonada</taxon>
        <taxon>Preaxostyla</taxon>
        <taxon>Oxymonadida</taxon>
        <taxon>Streblomastigidae</taxon>
        <taxon>Streblomastix</taxon>
    </lineage>
</organism>
<dbReference type="Proteomes" id="UP000324800">
    <property type="component" value="Unassembled WGS sequence"/>
</dbReference>
<dbReference type="EMBL" id="SNRW01050498">
    <property type="protein sequence ID" value="KAA6309065.1"/>
    <property type="molecule type" value="Genomic_DNA"/>
</dbReference>
<evidence type="ECO:0000313" key="2">
    <source>
        <dbReference type="Proteomes" id="UP000324800"/>
    </source>
</evidence>
<accession>A0A5J4PHX2</accession>
<comment type="caution">
    <text evidence="1">The sequence shown here is derived from an EMBL/GenBank/DDBJ whole genome shotgun (WGS) entry which is preliminary data.</text>
</comment>
<reference evidence="1 2" key="1">
    <citation type="submission" date="2019-03" db="EMBL/GenBank/DDBJ databases">
        <title>Single cell metagenomics reveals metabolic interactions within the superorganism composed of flagellate Streblomastix strix and complex community of Bacteroidetes bacteria on its surface.</title>
        <authorList>
            <person name="Treitli S.C."/>
            <person name="Kolisko M."/>
            <person name="Husnik F."/>
            <person name="Keeling P."/>
            <person name="Hampl V."/>
        </authorList>
    </citation>
    <scope>NUCLEOTIDE SEQUENCE [LARGE SCALE GENOMIC DNA]</scope>
    <source>
        <strain evidence="1">ST1C</strain>
    </source>
</reference>
<gene>
    <name evidence="1" type="ORF">EZS28_056579</name>
</gene>
<proteinExistence type="predicted"/>
<dbReference type="AlphaFoldDB" id="A0A5J4PHX2"/>